<proteinExistence type="predicted"/>
<dbReference type="STRING" id="5217.A0A4Q1BMK4"/>
<evidence type="ECO:0000256" key="6">
    <source>
        <dbReference type="SAM" id="Phobius"/>
    </source>
</evidence>
<dbReference type="VEuPathDB" id="FungiDB:TREMEDRAFT_41167"/>
<keyword evidence="4 6" id="KW-0472">Membrane</keyword>
<dbReference type="AlphaFoldDB" id="A0A4Q1BMK4"/>
<name>A0A4Q1BMK4_TREME</name>
<dbReference type="GO" id="GO:0005385">
    <property type="term" value="F:zinc ion transmembrane transporter activity"/>
    <property type="evidence" value="ECO:0007669"/>
    <property type="project" value="TreeGrafter"/>
</dbReference>
<dbReference type="Pfam" id="PF02535">
    <property type="entry name" value="Zip"/>
    <property type="match status" value="1"/>
</dbReference>
<keyword evidence="3 6" id="KW-1133">Transmembrane helix</keyword>
<accession>A0A4Q1BMK4</accession>
<dbReference type="InterPro" id="IPR003689">
    <property type="entry name" value="ZIP"/>
</dbReference>
<reference evidence="7 8" key="1">
    <citation type="submission" date="2016-06" db="EMBL/GenBank/DDBJ databases">
        <title>Evolution of pathogenesis and genome organization in the Tremellales.</title>
        <authorList>
            <person name="Cuomo C."/>
            <person name="Litvintseva A."/>
            <person name="Heitman J."/>
            <person name="Chen Y."/>
            <person name="Sun S."/>
            <person name="Springer D."/>
            <person name="Dromer F."/>
            <person name="Young S."/>
            <person name="Zeng Q."/>
            <person name="Chapman S."/>
            <person name="Gujja S."/>
            <person name="Saif S."/>
            <person name="Birren B."/>
        </authorList>
    </citation>
    <scope>NUCLEOTIDE SEQUENCE [LARGE SCALE GENOMIC DNA]</scope>
    <source>
        <strain evidence="7 8">ATCC 28783</strain>
    </source>
</reference>
<dbReference type="GO" id="GO:0005886">
    <property type="term" value="C:plasma membrane"/>
    <property type="evidence" value="ECO:0007669"/>
    <property type="project" value="TreeGrafter"/>
</dbReference>
<feature type="region of interest" description="Disordered" evidence="5">
    <location>
        <begin position="90"/>
        <end position="137"/>
    </location>
</feature>
<feature type="compositionally biased region" description="Basic and acidic residues" evidence="5">
    <location>
        <begin position="90"/>
        <end position="101"/>
    </location>
</feature>
<organism evidence="7 8">
    <name type="scientific">Tremella mesenterica</name>
    <name type="common">Jelly fungus</name>
    <dbReference type="NCBI Taxonomy" id="5217"/>
    <lineage>
        <taxon>Eukaryota</taxon>
        <taxon>Fungi</taxon>
        <taxon>Dikarya</taxon>
        <taxon>Basidiomycota</taxon>
        <taxon>Agaricomycotina</taxon>
        <taxon>Tremellomycetes</taxon>
        <taxon>Tremellales</taxon>
        <taxon>Tremellaceae</taxon>
        <taxon>Tremella</taxon>
    </lineage>
</organism>
<dbReference type="PANTHER" id="PTHR11040:SF32">
    <property type="entry name" value="ZINC-REGULATED TRANSPORTER 1"/>
    <property type="match status" value="1"/>
</dbReference>
<feature type="transmembrane region" description="Helical" evidence="6">
    <location>
        <begin position="276"/>
        <end position="297"/>
    </location>
</feature>
<feature type="transmembrane region" description="Helical" evidence="6">
    <location>
        <begin position="49"/>
        <end position="69"/>
    </location>
</feature>
<evidence type="ECO:0000256" key="5">
    <source>
        <dbReference type="SAM" id="MobiDB-lite"/>
    </source>
</evidence>
<keyword evidence="8" id="KW-1185">Reference proteome</keyword>
<evidence type="ECO:0000313" key="8">
    <source>
        <dbReference type="Proteomes" id="UP000289152"/>
    </source>
</evidence>
<dbReference type="EMBL" id="SDIL01000037">
    <property type="protein sequence ID" value="RXK39068.1"/>
    <property type="molecule type" value="Genomic_DNA"/>
</dbReference>
<evidence type="ECO:0000256" key="2">
    <source>
        <dbReference type="ARBA" id="ARBA00022692"/>
    </source>
</evidence>
<dbReference type="Proteomes" id="UP000289152">
    <property type="component" value="Unassembled WGS sequence"/>
</dbReference>
<evidence type="ECO:0000256" key="3">
    <source>
        <dbReference type="ARBA" id="ARBA00022989"/>
    </source>
</evidence>
<feature type="transmembrane region" description="Helical" evidence="6">
    <location>
        <begin position="12"/>
        <end position="29"/>
    </location>
</feature>
<feature type="transmembrane region" description="Helical" evidence="6">
    <location>
        <begin position="202"/>
        <end position="224"/>
    </location>
</feature>
<feature type="transmembrane region" description="Helical" evidence="6">
    <location>
        <begin position="173"/>
        <end position="196"/>
    </location>
</feature>
<feature type="transmembrane region" description="Helical" evidence="6">
    <location>
        <begin position="309"/>
        <end position="329"/>
    </location>
</feature>
<feature type="compositionally biased region" description="Basic and acidic residues" evidence="5">
    <location>
        <begin position="110"/>
        <end position="126"/>
    </location>
</feature>
<comment type="caution">
    <text evidence="7">The sequence shown here is derived from an EMBL/GenBank/DDBJ whole genome shotgun (WGS) entry which is preliminary data.</text>
</comment>
<feature type="transmembrane region" description="Helical" evidence="6">
    <location>
        <begin position="236"/>
        <end position="256"/>
    </location>
</feature>
<protein>
    <submittedName>
        <fullName evidence="7">Solute carrier family 39 (Zinc transporter), member 1/2/3</fullName>
    </submittedName>
</protein>
<keyword evidence="2 6" id="KW-0812">Transmembrane</keyword>
<comment type="subcellular location">
    <subcellularLocation>
        <location evidence="1">Membrane</location>
        <topology evidence="1">Multi-pass membrane protein</topology>
    </subcellularLocation>
</comment>
<evidence type="ECO:0000313" key="7">
    <source>
        <dbReference type="EMBL" id="RXK39068.1"/>
    </source>
</evidence>
<evidence type="ECO:0000256" key="4">
    <source>
        <dbReference type="ARBA" id="ARBA00023136"/>
    </source>
</evidence>
<dbReference type="InParanoid" id="A0A4Q1BMK4"/>
<dbReference type="OrthoDB" id="448280at2759"/>
<dbReference type="FunCoup" id="A0A4Q1BMK4">
    <property type="interactions" value="211"/>
</dbReference>
<gene>
    <name evidence="7" type="ORF">M231_03692</name>
</gene>
<dbReference type="PANTHER" id="PTHR11040">
    <property type="entry name" value="ZINC/IRON TRANSPORTER"/>
    <property type="match status" value="1"/>
</dbReference>
<sequence>MYRDPTNPRFAKFFGSGVIIATAFIHLLAPAFDELGSECLSGTWTEYDWAPAFAMLAVYCIFFAEVAAYRIGSTKLAKLNIQYSAHMDDDSDAHAHSHVHEPPSNVDTSGPHDEFHTHPSNIHEHSTSPQNVKINSPRVEKNLDVENGLSTETSSESDTVNQMASKSEAVAQLIAVAVLEFGVILHSIIIGLTLAVNDQFTILFIVIIFHQMFEGLGLGSRLSALILPRSVAWSRYAAAVLYSICTPIGVAVGLGVRESYNGNGIAANITSGILDALSAGILLYTGLVELLGHEILFNPRMMKSSNLRLTYIFVCILLGSGLMALLGRWA</sequence>
<evidence type="ECO:0000256" key="1">
    <source>
        <dbReference type="ARBA" id="ARBA00004141"/>
    </source>
</evidence>